<proteinExistence type="predicted"/>
<protein>
    <submittedName>
        <fullName evidence="4">NAD(P)/FAD-dependent oxidoreductase</fullName>
    </submittedName>
</protein>
<keyword evidence="1" id="KW-0285">Flavoprotein</keyword>
<evidence type="ECO:0000313" key="5">
    <source>
        <dbReference type="Proteomes" id="UP000321204"/>
    </source>
</evidence>
<dbReference type="EMBL" id="CP042433">
    <property type="protein sequence ID" value="QEC55527.1"/>
    <property type="molecule type" value="Genomic_DNA"/>
</dbReference>
<evidence type="ECO:0000256" key="2">
    <source>
        <dbReference type="ARBA" id="ARBA00023002"/>
    </source>
</evidence>
<dbReference type="AlphaFoldDB" id="A0A5B8UFS3"/>
<organism evidence="4 5">
    <name type="scientific">Flavisolibacter ginsenosidimutans</name>
    <dbReference type="NCBI Taxonomy" id="661481"/>
    <lineage>
        <taxon>Bacteria</taxon>
        <taxon>Pseudomonadati</taxon>
        <taxon>Bacteroidota</taxon>
        <taxon>Chitinophagia</taxon>
        <taxon>Chitinophagales</taxon>
        <taxon>Chitinophagaceae</taxon>
        <taxon>Flavisolibacter</taxon>
    </lineage>
</organism>
<name>A0A5B8UFS3_9BACT</name>
<dbReference type="InterPro" id="IPR023753">
    <property type="entry name" value="FAD/NAD-binding_dom"/>
</dbReference>
<sequence>MHNNNFDVIIVGGSYSGLAAAMSLGRALRKVLVIDSGKPCNRQTPHSHNFLTQDGNTPNEIAALGKKQVLQYDTVTFVNGLVINGAETKDGFQIRTEAGSIYTAKKLIFATGIKDIMPDVPGLADCWGISVIHCPYCHGYEVQKQKTGILGNGHYGYEFSALISNWTADLTLYTNGKSTLTVEQAAKIHQYNVAIVEDEILHLEHTHGYVQHIIFKSGRKASLTALYTRLPFIQHCPVPRFLGCELNEDGYIKINPAYKTSVQGVFACGDNTTRLRSVANAVAAGTAAGMMVSKELIDEAF</sequence>
<dbReference type="KEGG" id="fgg:FSB75_06295"/>
<dbReference type="PRINTS" id="PR00469">
    <property type="entry name" value="PNDRDTASEII"/>
</dbReference>
<feature type="domain" description="FAD/NAD(P)-binding" evidence="3">
    <location>
        <begin position="6"/>
        <end position="285"/>
    </location>
</feature>
<evidence type="ECO:0000313" key="4">
    <source>
        <dbReference type="EMBL" id="QEC55527.1"/>
    </source>
</evidence>
<gene>
    <name evidence="4" type="ORF">FSB75_06295</name>
</gene>
<dbReference type="InterPro" id="IPR036188">
    <property type="entry name" value="FAD/NAD-bd_sf"/>
</dbReference>
<dbReference type="Proteomes" id="UP000321204">
    <property type="component" value="Chromosome"/>
</dbReference>
<dbReference type="OrthoDB" id="9806179at2"/>
<accession>A0A5B8UFS3</accession>
<dbReference type="PANTHER" id="PTHR48105">
    <property type="entry name" value="THIOREDOXIN REDUCTASE 1-RELATED-RELATED"/>
    <property type="match status" value="1"/>
</dbReference>
<dbReference type="InterPro" id="IPR050097">
    <property type="entry name" value="Ferredoxin-NADP_redctase_2"/>
</dbReference>
<reference evidence="4 5" key="1">
    <citation type="journal article" date="2015" name="Int. J. Syst. Evol. Microbiol.">
        <title>Flavisolibacter ginsenosidimutans sp. nov., with ginsenoside-converting activity isolated from soil used for cultivating ginseng.</title>
        <authorList>
            <person name="Zhao Y."/>
            <person name="Liu Q."/>
            <person name="Kang M.S."/>
            <person name="Jin F."/>
            <person name="Yu H."/>
            <person name="Im W.T."/>
        </authorList>
    </citation>
    <scope>NUCLEOTIDE SEQUENCE [LARGE SCALE GENOMIC DNA]</scope>
    <source>
        <strain evidence="4 5">Gsoil 636</strain>
    </source>
</reference>
<dbReference type="SUPFAM" id="SSF51905">
    <property type="entry name" value="FAD/NAD(P)-binding domain"/>
    <property type="match status" value="1"/>
</dbReference>
<dbReference type="Gene3D" id="3.50.50.60">
    <property type="entry name" value="FAD/NAD(P)-binding domain"/>
    <property type="match status" value="2"/>
</dbReference>
<evidence type="ECO:0000259" key="3">
    <source>
        <dbReference type="Pfam" id="PF07992"/>
    </source>
</evidence>
<dbReference type="PRINTS" id="PR00368">
    <property type="entry name" value="FADPNR"/>
</dbReference>
<keyword evidence="5" id="KW-1185">Reference proteome</keyword>
<dbReference type="GO" id="GO:0016491">
    <property type="term" value="F:oxidoreductase activity"/>
    <property type="evidence" value="ECO:0007669"/>
    <property type="project" value="UniProtKB-KW"/>
</dbReference>
<evidence type="ECO:0000256" key="1">
    <source>
        <dbReference type="ARBA" id="ARBA00022630"/>
    </source>
</evidence>
<dbReference type="Pfam" id="PF07992">
    <property type="entry name" value="Pyr_redox_2"/>
    <property type="match status" value="1"/>
</dbReference>
<dbReference type="RefSeq" id="WP_146784399.1">
    <property type="nucleotide sequence ID" value="NZ_BAABIO010000002.1"/>
</dbReference>
<keyword evidence="2" id="KW-0560">Oxidoreductase</keyword>